<dbReference type="Proteomes" id="UP001179121">
    <property type="component" value="Chromosome"/>
</dbReference>
<name>A0AA86MXH8_9BACT</name>
<keyword evidence="2" id="KW-1185">Reference proteome</keyword>
<dbReference type="AlphaFoldDB" id="A0AA86MXH8"/>
<gene>
    <name evidence="1" type="ORF">DNFV4_01253</name>
</gene>
<proteinExistence type="predicted"/>
<evidence type="ECO:0000313" key="1">
    <source>
        <dbReference type="EMBL" id="CAI4030823.1"/>
    </source>
</evidence>
<organism evidence="1 2">
    <name type="scientific">Nitrospira tepida</name>
    <dbReference type="NCBI Taxonomy" id="2973512"/>
    <lineage>
        <taxon>Bacteria</taxon>
        <taxon>Pseudomonadati</taxon>
        <taxon>Nitrospirota</taxon>
        <taxon>Nitrospiria</taxon>
        <taxon>Nitrospirales</taxon>
        <taxon>Nitrospiraceae</taxon>
        <taxon>Nitrospira</taxon>
    </lineage>
</organism>
<sequence>MTSGRQILQIGNDTVVSSSPHTHGFLPWQPSTWPDPPAMIDANFICVLERILKESILDEIGNVIEDAKKSNNGLQHRGHVVGLALMCSLDAISAYGYRAQSKTYMADFISKHFPPEYKQYAGRFYHIYRASLVHSWNLFEATLFPGNESICNTQGVLSFGLLHFFGALNEAVEDFLGQLKSDAKLQANVLTRYTSLKKTARS</sequence>
<dbReference type="KEGG" id="nti:DNFV4_01253"/>
<dbReference type="EMBL" id="OX365700">
    <property type="protein sequence ID" value="CAI4030823.1"/>
    <property type="molecule type" value="Genomic_DNA"/>
</dbReference>
<accession>A0AA86MXH8</accession>
<reference evidence="1" key="1">
    <citation type="submission" date="2022-10" db="EMBL/GenBank/DDBJ databases">
        <authorList>
            <person name="Koch H."/>
        </authorList>
    </citation>
    <scope>NUCLEOTIDE SEQUENCE</scope>
    <source>
        <strain evidence="1">DNF</strain>
    </source>
</reference>
<protein>
    <submittedName>
        <fullName evidence="1">Uncharacterized protein</fullName>
    </submittedName>
</protein>
<evidence type="ECO:0000313" key="2">
    <source>
        <dbReference type="Proteomes" id="UP001179121"/>
    </source>
</evidence>